<name>A0A7R9B1X2_TIMSH</name>
<feature type="domain" description="Tudor" evidence="6">
    <location>
        <begin position="775"/>
        <end position="833"/>
    </location>
</feature>
<sequence length="1111" mass="122775">MASQPDNSTDNKLKEAFDSWNPLEEDYEDPNFNTYHTGPGSYLNLNLQPFNKRERKRERHDNNAVVHIVTGLETVGLNTSYLSVTFLELLPREAELAIREVHRRPPLHLRVRFSRSEEEKTRLLKKSHEEEAILRAVNEIGPLERPVSSPSFKLVSRGRGKPPGYIPRRPGFQANKAWCLSELIEGDWYRPTTENSYNMSNRFILEELANNTGIVGNRRVGMGRAYLPKEEVPRNVFAHVGSHKLVKKIKKNGDVACVHGCKIPVIRGLCYVCQKKTTLKCTRCGTWYCSSNCQIDHWPVHKAQCVAKSNSSVKRELCCSLSIDSSVKGELSSSLSSDSVKGELCSSLSSDSVKGELSSSLSSDSVKGEPSSSLSSDSVKGELSSSLSSDSVKGELCSSLSSDSVKGELSSSLSSGGSVKCELCPASLFTCCRDPQCAPLSRGRGKLLSSILEDASRNRSLESPTATKKGNSGRVLLDKSQADSEIKPHMTTENSIVPKLRSNMKGSLQVVKCNGDNFIMRLTSEEDVSTEDAVLLTNLNEDMQQISIDEKFSPGCGALVAVLSNESSSWCRGRIISVEKEEYRVALVDLGLVKIVTTVKKLPDKYCNLQENVAMCRITRCSSTEQCITQGSVLLFEVLSRDEHTASCLLKDNTHKELCEVAMTVWRPLYEDVGLKTTPLSCGDTVILSSFFDSKNLYVRSLKEEHVEGFFRIIQDVAGHCFYRGVPSSFRELTKTFVDNSHNIVSNSVGRGACRDSACADVAILHQSTQSLDHRPRLGELVACQFAGDGNYYRALVVNTHQELFTVAFVDFGNQEEVTRGMMKSLSQELKQRPCYAVRVSLEGVLPKPLTTSAAKYLNELVGKETPLTLDYSLLLSEGAILVEEGEDSITVNQKLTDLLIPQWERDLADNMDPTGGKVVMKSSLRYVTLPVGSIIKFLVLSVLELEEPTLMGCRADEDLIPHILSALSAQINMFCLRSGAKMYVPRENEVCLAKFSDDVWYRALCMSATVNLTVVLFIDTGNMMCVPYTHVRCLPAEFAQAPALALVCTLKVFHNNNKCNLSHTRYTAVTRYTQTPDSLTHPQTCSLVTLARTLDMPVHTLALGTPGLIS</sequence>
<dbReference type="PROSITE" id="PS50865">
    <property type="entry name" value="ZF_MYND_2"/>
    <property type="match status" value="1"/>
</dbReference>
<dbReference type="SUPFAM" id="SSF63748">
    <property type="entry name" value="Tudor/PWWP/MBT"/>
    <property type="match status" value="3"/>
</dbReference>
<feature type="compositionally biased region" description="Polar residues" evidence="5">
    <location>
        <begin position="461"/>
        <end position="470"/>
    </location>
</feature>
<evidence type="ECO:0000256" key="3">
    <source>
        <dbReference type="ARBA" id="ARBA00022833"/>
    </source>
</evidence>
<keyword evidence="2 4" id="KW-0863">Zinc-finger</keyword>
<dbReference type="Pfam" id="PF00567">
    <property type="entry name" value="TUDOR"/>
    <property type="match status" value="3"/>
</dbReference>
<evidence type="ECO:0000259" key="7">
    <source>
        <dbReference type="PROSITE" id="PS50865"/>
    </source>
</evidence>
<evidence type="ECO:0000259" key="6">
    <source>
        <dbReference type="PROSITE" id="PS50304"/>
    </source>
</evidence>
<dbReference type="Gene3D" id="6.10.140.2220">
    <property type="match status" value="1"/>
</dbReference>
<dbReference type="Gene3D" id="2.30.30.140">
    <property type="match status" value="3"/>
</dbReference>
<feature type="domain" description="Tudor" evidence="6">
    <location>
        <begin position="985"/>
        <end position="1042"/>
    </location>
</feature>
<protein>
    <recommendedName>
        <fullName evidence="9">Tudor domain-containing protein 1</fullName>
    </recommendedName>
</protein>
<dbReference type="EMBL" id="OC004130">
    <property type="protein sequence ID" value="CAD7264130.1"/>
    <property type="molecule type" value="Genomic_DNA"/>
</dbReference>
<dbReference type="SUPFAM" id="SSF144232">
    <property type="entry name" value="HIT/MYND zinc finger-like"/>
    <property type="match status" value="1"/>
</dbReference>
<reference evidence="8" key="1">
    <citation type="submission" date="2020-11" db="EMBL/GenBank/DDBJ databases">
        <authorList>
            <person name="Tran Van P."/>
        </authorList>
    </citation>
    <scope>NUCLEOTIDE SEQUENCE</scope>
</reference>
<feature type="region of interest" description="Disordered" evidence="5">
    <location>
        <begin position="456"/>
        <end position="475"/>
    </location>
</feature>
<organism evidence="8">
    <name type="scientific">Timema shepardi</name>
    <name type="common">Walking stick</name>
    <dbReference type="NCBI Taxonomy" id="629360"/>
    <lineage>
        <taxon>Eukaryota</taxon>
        <taxon>Metazoa</taxon>
        <taxon>Ecdysozoa</taxon>
        <taxon>Arthropoda</taxon>
        <taxon>Hexapoda</taxon>
        <taxon>Insecta</taxon>
        <taxon>Pterygota</taxon>
        <taxon>Neoptera</taxon>
        <taxon>Polyneoptera</taxon>
        <taxon>Phasmatodea</taxon>
        <taxon>Timematodea</taxon>
        <taxon>Timematoidea</taxon>
        <taxon>Timematidae</taxon>
        <taxon>Timema</taxon>
    </lineage>
</organism>
<evidence type="ECO:0000256" key="5">
    <source>
        <dbReference type="SAM" id="MobiDB-lite"/>
    </source>
</evidence>
<gene>
    <name evidence="8" type="ORF">TSIB3V08_LOCUS8192</name>
</gene>
<dbReference type="Gene3D" id="2.40.50.90">
    <property type="match status" value="1"/>
</dbReference>
<accession>A0A7R9B1X2</accession>
<dbReference type="Pfam" id="PF01753">
    <property type="entry name" value="zf-MYND"/>
    <property type="match status" value="1"/>
</dbReference>
<evidence type="ECO:0000256" key="1">
    <source>
        <dbReference type="ARBA" id="ARBA00022723"/>
    </source>
</evidence>
<feature type="domain" description="MYND-type" evidence="7">
    <location>
        <begin position="270"/>
        <end position="305"/>
    </location>
</feature>
<dbReference type="PROSITE" id="PS50304">
    <property type="entry name" value="TUDOR"/>
    <property type="match status" value="2"/>
</dbReference>
<evidence type="ECO:0000256" key="2">
    <source>
        <dbReference type="ARBA" id="ARBA00022771"/>
    </source>
</evidence>
<keyword evidence="3" id="KW-0862">Zinc</keyword>
<dbReference type="InterPro" id="IPR050621">
    <property type="entry name" value="Tudor_domain_containing"/>
</dbReference>
<dbReference type="PANTHER" id="PTHR22948:SF72">
    <property type="entry name" value="TUDOR DOMAIN-CONTAINING PROTEIN"/>
    <property type="match status" value="1"/>
</dbReference>
<dbReference type="AlphaFoldDB" id="A0A7R9B1X2"/>
<proteinExistence type="predicted"/>
<dbReference type="InterPro" id="IPR002893">
    <property type="entry name" value="Znf_MYND"/>
</dbReference>
<dbReference type="InterPro" id="IPR035437">
    <property type="entry name" value="SNase_OB-fold_sf"/>
</dbReference>
<dbReference type="GO" id="GO:0008270">
    <property type="term" value="F:zinc ion binding"/>
    <property type="evidence" value="ECO:0007669"/>
    <property type="project" value="UniProtKB-KW"/>
</dbReference>
<keyword evidence="1" id="KW-0479">Metal-binding</keyword>
<feature type="region of interest" description="Disordered" evidence="5">
    <location>
        <begin position="359"/>
        <end position="380"/>
    </location>
</feature>
<dbReference type="GO" id="GO:0005737">
    <property type="term" value="C:cytoplasm"/>
    <property type="evidence" value="ECO:0007669"/>
    <property type="project" value="UniProtKB-ARBA"/>
</dbReference>
<evidence type="ECO:0000256" key="4">
    <source>
        <dbReference type="PROSITE-ProRule" id="PRU00134"/>
    </source>
</evidence>
<dbReference type="PANTHER" id="PTHR22948">
    <property type="entry name" value="TUDOR DOMAIN CONTAINING PROTEIN"/>
    <property type="match status" value="1"/>
</dbReference>
<evidence type="ECO:0000313" key="8">
    <source>
        <dbReference type="EMBL" id="CAD7264130.1"/>
    </source>
</evidence>
<dbReference type="SMART" id="SM00333">
    <property type="entry name" value="TUDOR"/>
    <property type="match status" value="3"/>
</dbReference>
<dbReference type="InterPro" id="IPR002999">
    <property type="entry name" value="Tudor"/>
</dbReference>
<evidence type="ECO:0008006" key="9">
    <source>
        <dbReference type="Google" id="ProtNLM"/>
    </source>
</evidence>